<proteinExistence type="predicted"/>
<evidence type="ECO:0000313" key="4">
    <source>
        <dbReference type="EMBL" id="GAA0139160.1"/>
    </source>
</evidence>
<organism evidence="4 5">
    <name type="scientific">Lithospermum erythrorhizon</name>
    <name type="common">Purple gromwell</name>
    <name type="synonym">Lithospermum officinale var. erythrorhizon</name>
    <dbReference type="NCBI Taxonomy" id="34254"/>
    <lineage>
        <taxon>Eukaryota</taxon>
        <taxon>Viridiplantae</taxon>
        <taxon>Streptophyta</taxon>
        <taxon>Embryophyta</taxon>
        <taxon>Tracheophyta</taxon>
        <taxon>Spermatophyta</taxon>
        <taxon>Magnoliopsida</taxon>
        <taxon>eudicotyledons</taxon>
        <taxon>Gunneridae</taxon>
        <taxon>Pentapetalae</taxon>
        <taxon>asterids</taxon>
        <taxon>lamiids</taxon>
        <taxon>Boraginales</taxon>
        <taxon>Boraginaceae</taxon>
        <taxon>Boraginoideae</taxon>
        <taxon>Lithospermeae</taxon>
        <taxon>Lithospermum</taxon>
    </lineage>
</organism>
<dbReference type="InterPro" id="IPR005162">
    <property type="entry name" value="Retrotrans_gag_dom"/>
</dbReference>
<dbReference type="PANTHER" id="PTHR33223">
    <property type="entry name" value="CCHC-TYPE DOMAIN-CONTAINING PROTEIN"/>
    <property type="match status" value="1"/>
</dbReference>
<evidence type="ECO:0000256" key="1">
    <source>
        <dbReference type="SAM" id="MobiDB-lite"/>
    </source>
</evidence>
<name>A0AAV3NM72_LITER</name>
<evidence type="ECO:0000259" key="3">
    <source>
        <dbReference type="Pfam" id="PF18036"/>
    </source>
</evidence>
<evidence type="ECO:0008006" key="6">
    <source>
        <dbReference type="Google" id="ProtNLM"/>
    </source>
</evidence>
<dbReference type="InterPro" id="IPR029071">
    <property type="entry name" value="Ubiquitin-like_domsf"/>
</dbReference>
<evidence type="ECO:0000259" key="2">
    <source>
        <dbReference type="Pfam" id="PF03732"/>
    </source>
</evidence>
<accession>A0AAV3NM72</accession>
<comment type="caution">
    <text evidence="4">The sequence shown here is derived from an EMBL/GenBank/DDBJ whole genome shotgun (WGS) entry which is preliminary data.</text>
</comment>
<evidence type="ECO:0000313" key="5">
    <source>
        <dbReference type="Proteomes" id="UP001454036"/>
    </source>
</evidence>
<dbReference type="Pfam" id="PF03732">
    <property type="entry name" value="Retrotrans_gag"/>
    <property type="match status" value="1"/>
</dbReference>
<sequence>MPGHNTLFRKHVSHIFVMLRNTKEQRLMVWRHFCLCYEGQKLINHKACIGSYGIKDGDQNLLTSAGSRNKPFSENRDSRDRPNAHCQNVRDLVKFVSKHNEVLCQAFPTTLEGKGRTWYEKLPVVSIHNFQQQAKLFVQAFQHERPTDRNFRHLMRIRQMDDETLREFVGRFNGENTTVGHVADQALVTSFVEGLKWDKFSEALATKYLTKRTFSEILTLGQCNVSTKPVEIKKSNVGDPTREPLGTDYKYSIKVEKEDPKFIG</sequence>
<dbReference type="PANTHER" id="PTHR33223:SF10">
    <property type="entry name" value="AMINOTRANSFERASE-LIKE PLANT MOBILE DOMAIN-CONTAINING PROTEIN"/>
    <property type="match status" value="1"/>
</dbReference>
<reference evidence="4 5" key="1">
    <citation type="submission" date="2024-01" db="EMBL/GenBank/DDBJ databases">
        <title>The complete chloroplast genome sequence of Lithospermum erythrorhizon: insights into the phylogenetic relationship among Boraginaceae species and the maternal lineages of purple gromwells.</title>
        <authorList>
            <person name="Okada T."/>
            <person name="Watanabe K."/>
        </authorList>
    </citation>
    <scope>NUCLEOTIDE SEQUENCE [LARGE SCALE GENOMIC DNA]</scope>
</reference>
<dbReference type="EMBL" id="BAABME010000064">
    <property type="protein sequence ID" value="GAA0139160.1"/>
    <property type="molecule type" value="Genomic_DNA"/>
</dbReference>
<feature type="compositionally biased region" description="Basic and acidic residues" evidence="1">
    <location>
        <begin position="71"/>
        <end position="83"/>
    </location>
</feature>
<dbReference type="Proteomes" id="UP001454036">
    <property type="component" value="Unassembled WGS sequence"/>
</dbReference>
<protein>
    <recommendedName>
        <fullName evidence="6">Retrotransposon gag domain-containing protein</fullName>
    </recommendedName>
</protein>
<feature type="domain" description="SNRNP25 ubiquitin-like" evidence="3">
    <location>
        <begin position="28"/>
        <end position="59"/>
    </location>
</feature>
<dbReference type="SUPFAM" id="SSF54236">
    <property type="entry name" value="Ubiquitin-like"/>
    <property type="match status" value="1"/>
</dbReference>
<dbReference type="AlphaFoldDB" id="A0AAV3NM72"/>
<keyword evidence="5" id="KW-1185">Reference proteome</keyword>
<feature type="region of interest" description="Disordered" evidence="1">
    <location>
        <begin position="64"/>
        <end position="83"/>
    </location>
</feature>
<dbReference type="Gene3D" id="3.10.20.90">
    <property type="entry name" value="Phosphatidylinositol 3-kinase Catalytic Subunit, Chain A, domain 1"/>
    <property type="match status" value="1"/>
</dbReference>
<feature type="domain" description="Retrotransposon gag" evidence="2">
    <location>
        <begin position="106"/>
        <end position="196"/>
    </location>
</feature>
<dbReference type="Pfam" id="PF18036">
    <property type="entry name" value="Ubiquitin_4"/>
    <property type="match status" value="1"/>
</dbReference>
<gene>
    <name evidence="4" type="ORF">LIER_00765</name>
</gene>
<dbReference type="InterPro" id="IPR040610">
    <property type="entry name" value="SNRNP25_ubiquitin"/>
</dbReference>